<evidence type="ECO:0000313" key="2">
    <source>
        <dbReference type="Proteomes" id="UP000325645"/>
    </source>
</evidence>
<dbReference type="EMBL" id="CABVJH010000006">
    <property type="protein sequence ID" value="VVQ34043.1"/>
    <property type="molecule type" value="Genomic_DNA"/>
</dbReference>
<reference evidence="1 2" key="1">
    <citation type="submission" date="2019-09" db="EMBL/GenBank/DDBJ databases">
        <authorList>
            <person name="Chandra G."/>
            <person name="Truman W A."/>
        </authorList>
    </citation>
    <scope>NUCLEOTIDE SEQUENCE [LARGE SCALE GENOMIC DNA]</scope>
    <source>
        <strain evidence="1">PS943</strain>
    </source>
</reference>
<dbReference type="Proteomes" id="UP000325645">
    <property type="component" value="Unassembled WGS sequence"/>
</dbReference>
<dbReference type="AlphaFoldDB" id="A0A5E7WFW7"/>
<organism evidence="1 2">
    <name type="scientific">Pseudomonas fluorescens</name>
    <dbReference type="NCBI Taxonomy" id="294"/>
    <lineage>
        <taxon>Bacteria</taxon>
        <taxon>Pseudomonadati</taxon>
        <taxon>Pseudomonadota</taxon>
        <taxon>Gammaproteobacteria</taxon>
        <taxon>Pseudomonadales</taxon>
        <taxon>Pseudomonadaceae</taxon>
        <taxon>Pseudomonas</taxon>
    </lineage>
</organism>
<sequence>MLESDRITYSLSFVTITINENTGCFSEILRHSHLYSSFVALLKFD</sequence>
<evidence type="ECO:0000313" key="1">
    <source>
        <dbReference type="EMBL" id="VVQ34043.1"/>
    </source>
</evidence>
<proteinExistence type="predicted"/>
<accession>A0A5E7WFW7</accession>
<gene>
    <name evidence="1" type="ORF">PS943_03652</name>
</gene>
<name>A0A5E7WFW7_PSEFL</name>
<protein>
    <submittedName>
        <fullName evidence="1">Uncharacterized protein</fullName>
    </submittedName>
</protein>